<evidence type="ECO:0000259" key="2">
    <source>
        <dbReference type="Pfam" id="PF13768"/>
    </source>
</evidence>
<feature type="compositionally biased region" description="Low complexity" evidence="1">
    <location>
        <begin position="651"/>
        <end position="660"/>
    </location>
</feature>
<dbReference type="AlphaFoldDB" id="A0A811RFJ2"/>
<dbReference type="SUPFAM" id="SSF53300">
    <property type="entry name" value="vWA-like"/>
    <property type="match status" value="1"/>
</dbReference>
<evidence type="ECO:0000313" key="4">
    <source>
        <dbReference type="Proteomes" id="UP000604825"/>
    </source>
</evidence>
<dbReference type="EMBL" id="CAJGYO010000014">
    <property type="protein sequence ID" value="CAD6269086.1"/>
    <property type="molecule type" value="Genomic_DNA"/>
</dbReference>
<feature type="region of interest" description="Disordered" evidence="1">
    <location>
        <begin position="1"/>
        <end position="20"/>
    </location>
</feature>
<reference evidence="3" key="1">
    <citation type="submission" date="2020-10" db="EMBL/GenBank/DDBJ databases">
        <authorList>
            <person name="Han B."/>
            <person name="Lu T."/>
            <person name="Zhao Q."/>
            <person name="Huang X."/>
            <person name="Zhao Y."/>
        </authorList>
    </citation>
    <scope>NUCLEOTIDE SEQUENCE</scope>
</reference>
<evidence type="ECO:0000256" key="1">
    <source>
        <dbReference type="SAM" id="MobiDB-lite"/>
    </source>
</evidence>
<feature type="region of interest" description="Disordered" evidence="1">
    <location>
        <begin position="645"/>
        <end position="667"/>
    </location>
</feature>
<feature type="compositionally biased region" description="Low complexity" evidence="1">
    <location>
        <begin position="727"/>
        <end position="754"/>
    </location>
</feature>
<feature type="region of interest" description="Disordered" evidence="1">
    <location>
        <begin position="201"/>
        <end position="222"/>
    </location>
</feature>
<keyword evidence="4" id="KW-1185">Reference proteome</keyword>
<name>A0A811RFJ2_9POAL</name>
<dbReference type="Proteomes" id="UP000604825">
    <property type="component" value="Unassembled WGS sequence"/>
</dbReference>
<gene>
    <name evidence="3" type="ORF">NCGR_LOCUS52391</name>
</gene>
<dbReference type="InterPro" id="IPR051266">
    <property type="entry name" value="CLCR"/>
</dbReference>
<dbReference type="PANTHER" id="PTHR10579">
    <property type="entry name" value="CALCIUM-ACTIVATED CHLORIDE CHANNEL REGULATOR"/>
    <property type="match status" value="1"/>
</dbReference>
<proteinExistence type="predicted"/>
<protein>
    <recommendedName>
        <fullName evidence="2">VWFA domain-containing protein</fullName>
    </recommendedName>
</protein>
<dbReference type="Pfam" id="PF13768">
    <property type="entry name" value="VWA_3"/>
    <property type="match status" value="1"/>
</dbReference>
<feature type="domain" description="VWFA" evidence="2">
    <location>
        <begin position="223"/>
        <end position="323"/>
    </location>
</feature>
<evidence type="ECO:0000313" key="3">
    <source>
        <dbReference type="EMBL" id="CAD6269086.1"/>
    </source>
</evidence>
<dbReference type="InterPro" id="IPR002035">
    <property type="entry name" value="VWF_A"/>
</dbReference>
<sequence>MDGEEENVGPFRRTSARTRRMATRMASALASSDNRAQAALARLEALESDNAGVEVVDLNDDEYGSTDEEDPVLMQKKQSKIMKRKTRQGKALEKRAARSFMDVLQEVSSLEQASLDGDMAAANQVKVSGSLYLPWIRVELKEDTPESKFTAMIRVKAPPVRSNAFPIHLVVALDVCGTTGQPATGPRLDLLEMMKFIKREFKSQGSQSKKKSQGSHAHATRHEVDVATATELVPIANWISAHMSTGGTDLKPDLQRTLEALKTSVNHVGFIILVSDGESKFDSGFDFEKEFGGYPPVHAFGLGRNHDPKVLYDIAKASRGTYSSVPVADTNKVKEAIALCLGGLKSVVAIDTCVKISVPDDTATADTLIIQGMEMVDIQSGGHGKEIKSKGKEGKISVGVLYAGEEKDFIVRLQFRSTTSGNMRTRSSVLTAAVEYYKDISSKLQQRAPTVTEEYKVRLLVTSSNAREAYKDLERQAPNSRVLQQMILFEVVQMLLSFAEEEEEAKAKAKAEAKTTTNINDANVGNLRKRWDDKLKSQGNLLRMARENDLVDLQRIDEAMAAMVSSLEGGSGLGCIYSWVSSCQMQRATTTGLPVPPPFRLTRAMEAAARNVFDKWDESRRRDAASILETLNFGNKVHEAVKAAIEGGGTRTTTTTSGSGDNKEMPAAATTLDDDLKDDIKSTIAIRLFDCCIELKKSSSKDDSLKIYKAAQVAINYWRRVQGKSLPAPAASEAAPGTSPSSASSPPAGTQAAGGHHKKQC</sequence>
<feature type="region of interest" description="Disordered" evidence="1">
    <location>
        <begin position="726"/>
        <end position="761"/>
    </location>
</feature>
<organism evidence="3 4">
    <name type="scientific">Miscanthus lutarioriparius</name>
    <dbReference type="NCBI Taxonomy" id="422564"/>
    <lineage>
        <taxon>Eukaryota</taxon>
        <taxon>Viridiplantae</taxon>
        <taxon>Streptophyta</taxon>
        <taxon>Embryophyta</taxon>
        <taxon>Tracheophyta</taxon>
        <taxon>Spermatophyta</taxon>
        <taxon>Magnoliopsida</taxon>
        <taxon>Liliopsida</taxon>
        <taxon>Poales</taxon>
        <taxon>Poaceae</taxon>
        <taxon>PACMAD clade</taxon>
        <taxon>Panicoideae</taxon>
        <taxon>Andropogonodae</taxon>
        <taxon>Andropogoneae</taxon>
        <taxon>Saccharinae</taxon>
        <taxon>Miscanthus</taxon>
    </lineage>
</organism>
<dbReference type="PANTHER" id="PTHR10579:SF57">
    <property type="entry name" value="OS11G0687100 PROTEIN"/>
    <property type="match status" value="1"/>
</dbReference>
<dbReference type="Gene3D" id="3.40.50.410">
    <property type="entry name" value="von Willebrand factor, type A domain"/>
    <property type="match status" value="1"/>
</dbReference>
<comment type="caution">
    <text evidence="3">The sequence shown here is derived from an EMBL/GenBank/DDBJ whole genome shotgun (WGS) entry which is preliminary data.</text>
</comment>
<dbReference type="InterPro" id="IPR036465">
    <property type="entry name" value="vWFA_dom_sf"/>
</dbReference>
<accession>A0A811RFJ2</accession>